<comment type="function">
    <text evidence="10">Catalyzes the synthesis of gamma-glutamylcysteine (gamma-GC).</text>
</comment>
<dbReference type="NCBIfam" id="TIGR01436">
    <property type="entry name" value="glu_cys_lig_pln"/>
    <property type="match status" value="1"/>
</dbReference>
<evidence type="ECO:0000313" key="12">
    <source>
        <dbReference type="Proteomes" id="UP000001695"/>
    </source>
</evidence>
<dbReference type="InterPro" id="IPR006336">
    <property type="entry name" value="GCS2"/>
</dbReference>
<keyword evidence="5" id="KW-0317">Glutathione biosynthesis</keyword>
<dbReference type="KEGG" id="bid:Bind_2251"/>
<name>B2IH83_BEII9</name>
<organism evidence="11 12">
    <name type="scientific">Beijerinckia indica subsp. indica (strain ATCC 9039 / DSM 1715 / NCIMB 8712)</name>
    <dbReference type="NCBI Taxonomy" id="395963"/>
    <lineage>
        <taxon>Bacteria</taxon>
        <taxon>Pseudomonadati</taxon>
        <taxon>Pseudomonadota</taxon>
        <taxon>Alphaproteobacteria</taxon>
        <taxon>Hyphomicrobiales</taxon>
        <taxon>Beijerinckiaceae</taxon>
        <taxon>Beijerinckia</taxon>
    </lineage>
</organism>
<dbReference type="AlphaFoldDB" id="B2IH83"/>
<dbReference type="HOGENOM" id="CLU_026610_1_0_5"/>
<dbReference type="OrthoDB" id="9780152at2"/>
<comment type="pathway">
    <text evidence="1">Sulfur metabolism; glutathione biosynthesis; glutathione from L-cysteine and L-glutamate: step 1/2.</text>
</comment>
<dbReference type="GO" id="GO:0004357">
    <property type="term" value="F:glutamate-cysteine ligase activity"/>
    <property type="evidence" value="ECO:0007669"/>
    <property type="project" value="UniProtKB-UniRule"/>
</dbReference>
<dbReference type="EMBL" id="CP001016">
    <property type="protein sequence ID" value="ACB95868.1"/>
    <property type="molecule type" value="Genomic_DNA"/>
</dbReference>
<evidence type="ECO:0000256" key="6">
    <source>
        <dbReference type="ARBA" id="ARBA00022741"/>
    </source>
</evidence>
<protein>
    <recommendedName>
        <fullName evidence="10">Glutamate--cysteine ligase</fullName>
        <ecNumber evidence="10">6.3.2.2</ecNumber>
    </recommendedName>
</protein>
<dbReference type="Proteomes" id="UP000001695">
    <property type="component" value="Chromosome"/>
</dbReference>
<accession>B2IH83</accession>
<dbReference type="Pfam" id="PF04107">
    <property type="entry name" value="GCS2"/>
    <property type="match status" value="1"/>
</dbReference>
<comment type="similarity">
    <text evidence="10">Belongs to the glutamate--cysteine ligase type 2 family. EgtA subfamily.</text>
</comment>
<keyword evidence="7 10" id="KW-0067">ATP-binding</keyword>
<keyword evidence="12" id="KW-1185">Reference proteome</keyword>
<evidence type="ECO:0000313" key="11">
    <source>
        <dbReference type="EMBL" id="ACB95868.1"/>
    </source>
</evidence>
<keyword evidence="4 10" id="KW-0436">Ligase</keyword>
<dbReference type="InterPro" id="IPR035434">
    <property type="entry name" value="GCL_bact_plant"/>
</dbReference>
<comment type="catalytic activity">
    <reaction evidence="10">
        <text>L-cysteine + L-glutamate + ATP = gamma-L-glutamyl-L-cysteine + ADP + phosphate + H(+)</text>
        <dbReference type="Rhea" id="RHEA:13285"/>
        <dbReference type="ChEBI" id="CHEBI:15378"/>
        <dbReference type="ChEBI" id="CHEBI:29985"/>
        <dbReference type="ChEBI" id="CHEBI:30616"/>
        <dbReference type="ChEBI" id="CHEBI:35235"/>
        <dbReference type="ChEBI" id="CHEBI:43474"/>
        <dbReference type="ChEBI" id="CHEBI:58173"/>
        <dbReference type="ChEBI" id="CHEBI:456216"/>
        <dbReference type="EC" id="6.3.2.2"/>
    </reaction>
</comment>
<dbReference type="InterPro" id="IPR011556">
    <property type="entry name" value="Glut_cys_lig_pln_type"/>
</dbReference>
<evidence type="ECO:0000256" key="4">
    <source>
        <dbReference type="ARBA" id="ARBA00022598"/>
    </source>
</evidence>
<evidence type="ECO:0000256" key="10">
    <source>
        <dbReference type="PIRNR" id="PIRNR017901"/>
    </source>
</evidence>
<comment type="subunit">
    <text evidence="3">Homodimer or monomer when oxidized or reduced, respectively.</text>
</comment>
<sequence>MARDVSDSTLITSRTELVAWFFDGMKSPSQFRVGTEHEKFPFYRSSHAPVPYEGERGIKALLDGMKEALQWAPITDRDNIIGLYDEKGGGAISLEPGGQFELSGAPLETIHETSEELTSHFAMLEKVAGPLDIGFLLIGMTPKWQREEIPAMPKQRYDIMRRYMPKVGTRGLDMMFRTSTVQANLDYASEADMVLKLRVTLALQPLLTALFANSPFTDGKLNGLLSARSEIWRDTDRARSGMLPFAFEDGMGFERYVDYALDVPMYFVKRGETYHDVAGASFRDLLAGKLPQLPGEQATLSDWANHLSTIFPEVRLKRYLEMRGADVGPIPACLALSALCVGLLYDQTSLDAAWDLVKSWNAEERQALRDDVPRLGLEASIKGRKLREIGREVLTLAQAGLKARDKRDAVGRDETYFLAPLDAVLKEGTEAEKLIALYKKDWNGSVEKLFDQGSPVFAPV</sequence>
<evidence type="ECO:0000256" key="9">
    <source>
        <dbReference type="ARBA" id="ARBA00023157"/>
    </source>
</evidence>
<dbReference type="SUPFAM" id="SSF55931">
    <property type="entry name" value="Glutamine synthetase/guanido kinase"/>
    <property type="match status" value="1"/>
</dbReference>
<reference evidence="11 12" key="2">
    <citation type="journal article" date="2010" name="J. Bacteriol.">
        <title>Complete genome sequence of Beijerinckia indica subsp. indica.</title>
        <authorList>
            <person name="Tamas I."/>
            <person name="Dedysh S.N."/>
            <person name="Liesack W."/>
            <person name="Stott M.B."/>
            <person name="Alam M."/>
            <person name="Murrell J.C."/>
            <person name="Dunfield P.F."/>
        </authorList>
    </citation>
    <scope>NUCLEOTIDE SEQUENCE [LARGE SCALE GENOMIC DNA]</scope>
    <source>
        <strain evidence="12">ATCC 9039 / DSM 1715 / NCIMB 8712</strain>
    </source>
</reference>
<evidence type="ECO:0000256" key="7">
    <source>
        <dbReference type="ARBA" id="ARBA00022840"/>
    </source>
</evidence>
<keyword evidence="8" id="KW-0809">Transit peptide</keyword>
<evidence type="ECO:0000256" key="3">
    <source>
        <dbReference type="ARBA" id="ARBA00011153"/>
    </source>
</evidence>
<keyword evidence="6 10" id="KW-0547">Nucleotide-binding</keyword>
<evidence type="ECO:0000256" key="8">
    <source>
        <dbReference type="ARBA" id="ARBA00022946"/>
    </source>
</evidence>
<dbReference type="RefSeq" id="WP_012385223.1">
    <property type="nucleotide sequence ID" value="NC_010581.1"/>
</dbReference>
<dbReference type="GO" id="GO:0006750">
    <property type="term" value="P:glutathione biosynthetic process"/>
    <property type="evidence" value="ECO:0007669"/>
    <property type="project" value="UniProtKB-UniRule"/>
</dbReference>
<evidence type="ECO:0000256" key="2">
    <source>
        <dbReference type="ARBA" id="ARBA00010253"/>
    </source>
</evidence>
<dbReference type="InterPro" id="IPR014746">
    <property type="entry name" value="Gln_synth/guanido_kin_cat_dom"/>
</dbReference>
<dbReference type="STRING" id="395963.Bind_2251"/>
<dbReference type="Gene3D" id="3.30.590.20">
    <property type="match status" value="1"/>
</dbReference>
<proteinExistence type="inferred from homology"/>
<dbReference type="PANTHER" id="PTHR34378:SF1">
    <property type="entry name" value="GLUTAMATE--CYSTEINE LIGASE, CHLOROPLASTIC"/>
    <property type="match status" value="1"/>
</dbReference>
<dbReference type="GO" id="GO:0005524">
    <property type="term" value="F:ATP binding"/>
    <property type="evidence" value="ECO:0007669"/>
    <property type="project" value="UniProtKB-UniRule"/>
</dbReference>
<keyword evidence="9" id="KW-1015">Disulfide bond</keyword>
<dbReference type="eggNOG" id="COG3572">
    <property type="taxonomic scope" value="Bacteria"/>
</dbReference>
<evidence type="ECO:0000256" key="1">
    <source>
        <dbReference type="ARBA" id="ARBA00005006"/>
    </source>
</evidence>
<gene>
    <name evidence="11" type="ordered locus">Bind_2251</name>
</gene>
<comment type="similarity">
    <text evidence="2">Belongs to the carboxylate-amine ligase family. Glutamate--cysteine ligase type 2 subfamily.</text>
</comment>
<dbReference type="PANTHER" id="PTHR34378">
    <property type="entry name" value="GLUTAMATE--CYSTEINE LIGASE, CHLOROPLASTIC"/>
    <property type="match status" value="1"/>
</dbReference>
<dbReference type="PIRSF" id="PIRSF017901">
    <property type="entry name" value="GCL"/>
    <property type="match status" value="1"/>
</dbReference>
<reference evidence="12" key="1">
    <citation type="submission" date="2008-03" db="EMBL/GenBank/DDBJ databases">
        <title>Complete sequence of chromosome of Beijerinckia indica subsp. indica ATCC 9039.</title>
        <authorList>
            <consortium name="US DOE Joint Genome Institute"/>
            <person name="Copeland A."/>
            <person name="Lucas S."/>
            <person name="Lapidus A."/>
            <person name="Glavina del Rio T."/>
            <person name="Dalin E."/>
            <person name="Tice H."/>
            <person name="Bruce D."/>
            <person name="Goodwin L."/>
            <person name="Pitluck S."/>
            <person name="LaButti K."/>
            <person name="Schmutz J."/>
            <person name="Larimer F."/>
            <person name="Land M."/>
            <person name="Hauser L."/>
            <person name="Kyrpides N."/>
            <person name="Mikhailova N."/>
            <person name="Dunfield P.F."/>
            <person name="Dedysh S.N."/>
            <person name="Liesack W."/>
            <person name="Saw J.H."/>
            <person name="Alam M."/>
            <person name="Chen Y."/>
            <person name="Murrell J.C."/>
            <person name="Richardson P."/>
        </authorList>
    </citation>
    <scope>NUCLEOTIDE SEQUENCE [LARGE SCALE GENOMIC DNA]</scope>
    <source>
        <strain evidence="12">ATCC 9039 / DSM 1715 / NCIMB 8712</strain>
    </source>
</reference>
<evidence type="ECO:0000256" key="5">
    <source>
        <dbReference type="ARBA" id="ARBA00022684"/>
    </source>
</evidence>
<dbReference type="EC" id="6.3.2.2" evidence="10"/>